<name>A0ABS2N0F4_9BACI</name>
<dbReference type="Gene3D" id="3.40.50.970">
    <property type="match status" value="1"/>
</dbReference>
<evidence type="ECO:0000256" key="1">
    <source>
        <dbReference type="ARBA" id="ARBA00001964"/>
    </source>
</evidence>
<dbReference type="PANTHER" id="PTHR23152:SF4">
    <property type="entry name" value="2-OXOADIPATE DEHYDROGENASE COMPLEX COMPONENT E1"/>
    <property type="match status" value="1"/>
</dbReference>
<keyword evidence="9" id="KW-1185">Reference proteome</keyword>
<proteinExistence type="inferred from homology"/>
<dbReference type="NCBIfam" id="TIGR00239">
    <property type="entry name" value="2oxo_dh_E1"/>
    <property type="match status" value="1"/>
</dbReference>
<evidence type="ECO:0000313" key="8">
    <source>
        <dbReference type="EMBL" id="MBM7571626.1"/>
    </source>
</evidence>
<dbReference type="Pfam" id="PF00676">
    <property type="entry name" value="E1_dh"/>
    <property type="match status" value="1"/>
</dbReference>
<comment type="similarity">
    <text evidence="6">Belongs to the alpha-ketoglutarate dehydrogenase family.</text>
</comment>
<evidence type="ECO:0000256" key="6">
    <source>
        <dbReference type="HAMAP-Rule" id="MF_01169"/>
    </source>
</evidence>
<dbReference type="PIRSF" id="PIRSF000157">
    <property type="entry name" value="Oxoglu_dh_E1"/>
    <property type="match status" value="1"/>
</dbReference>
<dbReference type="SMART" id="SM00861">
    <property type="entry name" value="Transket_pyr"/>
    <property type="match status" value="1"/>
</dbReference>
<dbReference type="HAMAP" id="MF_01169">
    <property type="entry name" value="SucA_OdhA"/>
    <property type="match status" value="1"/>
</dbReference>
<dbReference type="PANTHER" id="PTHR23152">
    <property type="entry name" value="2-OXOGLUTARATE DEHYDROGENASE"/>
    <property type="match status" value="1"/>
</dbReference>
<comment type="function">
    <text evidence="6">E1 component of the 2-oxoglutarate dehydrogenase (OGDH) complex which catalyzes the decarboxylation of 2-oxoglutarate, the first step in the conversion of 2-oxoglutarate to succinyl-CoA and CO(2).</text>
</comment>
<dbReference type="InterPro" id="IPR031717">
    <property type="entry name" value="ODO-1/KGD_C"/>
</dbReference>
<comment type="cofactor">
    <cofactor evidence="1 6">
        <name>thiamine diphosphate</name>
        <dbReference type="ChEBI" id="CHEBI:58937"/>
    </cofactor>
</comment>
<dbReference type="Pfam" id="PF16870">
    <property type="entry name" value="OxoGdeHyase_C"/>
    <property type="match status" value="1"/>
</dbReference>
<dbReference type="Gene3D" id="3.40.50.12470">
    <property type="match status" value="1"/>
</dbReference>
<dbReference type="EMBL" id="JAFBDR010000010">
    <property type="protein sequence ID" value="MBM7571626.1"/>
    <property type="molecule type" value="Genomic_DNA"/>
</dbReference>
<keyword evidence="2 6" id="KW-0560">Oxidoreductase</keyword>
<evidence type="ECO:0000256" key="3">
    <source>
        <dbReference type="ARBA" id="ARBA00023052"/>
    </source>
</evidence>
<comment type="catalytic activity">
    <reaction evidence="5 6">
        <text>N(6)-[(R)-lipoyl]-L-lysyl-[protein] + 2-oxoglutarate + H(+) = N(6)-[(R)-S(8)-succinyldihydrolipoyl]-L-lysyl-[protein] + CO2</text>
        <dbReference type="Rhea" id="RHEA:12188"/>
        <dbReference type="Rhea" id="RHEA-COMP:10474"/>
        <dbReference type="Rhea" id="RHEA-COMP:20092"/>
        <dbReference type="ChEBI" id="CHEBI:15378"/>
        <dbReference type="ChEBI" id="CHEBI:16526"/>
        <dbReference type="ChEBI" id="CHEBI:16810"/>
        <dbReference type="ChEBI" id="CHEBI:83099"/>
        <dbReference type="ChEBI" id="CHEBI:83120"/>
        <dbReference type="EC" id="1.2.4.2"/>
    </reaction>
</comment>
<dbReference type="GO" id="GO:0004591">
    <property type="term" value="F:oxoglutarate dehydrogenase (succinyl-transferring) activity"/>
    <property type="evidence" value="ECO:0007669"/>
    <property type="project" value="UniProtKB-EC"/>
</dbReference>
<organism evidence="8 9">
    <name type="scientific">Aquibacillus albus</name>
    <dbReference type="NCBI Taxonomy" id="1168171"/>
    <lineage>
        <taxon>Bacteria</taxon>
        <taxon>Bacillati</taxon>
        <taxon>Bacillota</taxon>
        <taxon>Bacilli</taxon>
        <taxon>Bacillales</taxon>
        <taxon>Bacillaceae</taxon>
        <taxon>Aquibacillus</taxon>
    </lineage>
</organism>
<reference evidence="8 9" key="1">
    <citation type="submission" date="2021-01" db="EMBL/GenBank/DDBJ databases">
        <title>Genomic Encyclopedia of Type Strains, Phase IV (KMG-IV): sequencing the most valuable type-strain genomes for metagenomic binning, comparative biology and taxonomic classification.</title>
        <authorList>
            <person name="Goeker M."/>
        </authorList>
    </citation>
    <scope>NUCLEOTIDE SEQUENCE [LARGE SCALE GENOMIC DNA]</scope>
    <source>
        <strain evidence="8 9">DSM 23711</strain>
    </source>
</reference>
<accession>A0ABS2N0F4</accession>
<gene>
    <name evidence="6" type="primary">odhA</name>
    <name evidence="8" type="ORF">JOC48_002125</name>
</gene>
<keyword evidence="4 6" id="KW-0324">Glycolysis</keyword>
<feature type="domain" description="Transketolase-like pyrimidine-binding" evidence="7">
    <location>
        <begin position="596"/>
        <end position="792"/>
    </location>
</feature>
<evidence type="ECO:0000256" key="4">
    <source>
        <dbReference type="ARBA" id="ARBA00023152"/>
    </source>
</evidence>
<dbReference type="Gene3D" id="1.10.287.1150">
    <property type="entry name" value="TPP helical domain"/>
    <property type="match status" value="1"/>
</dbReference>
<dbReference type="InterPro" id="IPR042179">
    <property type="entry name" value="KGD_C_sf"/>
</dbReference>
<dbReference type="InterPro" id="IPR001017">
    <property type="entry name" value="DH_E1"/>
</dbReference>
<dbReference type="EC" id="1.2.4.2" evidence="6"/>
<evidence type="ECO:0000259" key="7">
    <source>
        <dbReference type="SMART" id="SM00861"/>
    </source>
</evidence>
<evidence type="ECO:0000256" key="2">
    <source>
        <dbReference type="ARBA" id="ARBA00023002"/>
    </source>
</evidence>
<dbReference type="InterPro" id="IPR023784">
    <property type="entry name" value="2oxoglutarate_DH_E1_bac"/>
</dbReference>
<comment type="caution">
    <text evidence="8">The sequence shown here is derived from an EMBL/GenBank/DDBJ whole genome shotgun (WGS) entry which is preliminary data.</text>
</comment>
<dbReference type="SUPFAM" id="SSF52518">
    <property type="entry name" value="Thiamin diphosphate-binding fold (THDP-binding)"/>
    <property type="match status" value="2"/>
</dbReference>
<comment type="subunit">
    <text evidence="6">Homodimer. Part of the 2-oxoglutarate dehydrogenase (OGDH) complex composed of E1 (2-oxoglutarate dehydrogenase), E2 (dihydrolipoamide succinyltransferase) and E3 (dihydrolipoamide dehydrogenase); the complex contains multiple copies of the three enzymatic components (E1, E2 and E3).</text>
</comment>
<dbReference type="InterPro" id="IPR029061">
    <property type="entry name" value="THDP-binding"/>
</dbReference>
<sequence length="950" mass="107319">MTQKEESNERFWKNFHGPNMGYLEEQYEMYLEDPVAIDQSLRELFDQYGAPEWMDQMGEIEKTASHKTSLSDIKKLTSAIKLVEAIRRYGHLEAEIYPVGSEKSRKSPLVDPVSYGLSNSDLEAIPSNWVWEESINKVNTALDVVNYLKQQYAGTISFEYDHVNNDEERNWLQSRIETGGYKMNYNEEEKKQLLEKLVDVEGFENFLAKTFVAQKRFSIEGLEIMVPMLDRIVQNSFYDETEHILMGMAHRGRLSVLTHILGKPFDKVFSEFHGSDKELIPSPGSQAITYGWTGDVKYHFGAERQVGEEKPSPTRITLAHNPSHLEFVNPIVEGFTRASQDFRFAAGAPKQNQNKALSILIHGDAAFIGEGVVAETLNMSALPGYQTGGTIHLIANNLVGFTTGQEQGRSTRYASDLAKGFEIPIIHVNADDPEACVSAVMLAYEYRKKFHKDFLIDLVGYRRYGHNEMDEPRTTQPKLYKDIDVHPTVTSVYAERLQESGVIDNKGLQVMKDAVNQKLRDIYDNMVENKPVDPEAEPAPQALKNGLNDIETAVPLNQLKALNQGLLKRPEGFNSFKKLERILKKRGEAFDKDEKADWATAETLAYASILQDGIPIRLTGQDTERGTFAHRHLVLNDVETGEKYCPMHGLEQAKATFDIHNSPLSEAAVLGFEYGYSVQAPKTLVLWEAQFGDFSNAAQVIFDQFISSGRAKWGEKSNMVCLLPHGYEGQGPEHSSARLERFLTLAAENNWIVANVTTSAQYFHLLRRQAALVDSDSARPLIVMTPKSLLRHTRVISDAKDLTEGKFKPLMQQPGLPKTTKKAKRLVIGSGKVMVDIEEAMSKSESNYDQVHVLRLEQIYPLPLKDIEKVLNGCPNIEEVIWVQEEPRNMGSWNFVKEPLFKLLNEDQELHYVGRCERSSPAVGDPNIHKTEQKRIVQEALELSKGGDSK</sequence>
<evidence type="ECO:0000256" key="5">
    <source>
        <dbReference type="ARBA" id="ARBA00051911"/>
    </source>
</evidence>
<dbReference type="RefSeq" id="WP_204499410.1">
    <property type="nucleotide sequence ID" value="NZ_JAFBDR010000010.1"/>
</dbReference>
<dbReference type="Proteomes" id="UP001296943">
    <property type="component" value="Unassembled WGS sequence"/>
</dbReference>
<dbReference type="InterPro" id="IPR011603">
    <property type="entry name" value="2oxoglutarate_DH_E1"/>
</dbReference>
<dbReference type="NCBIfam" id="NF008907">
    <property type="entry name" value="PRK12270.1"/>
    <property type="match status" value="1"/>
</dbReference>
<dbReference type="Pfam" id="PF02779">
    <property type="entry name" value="Transket_pyr"/>
    <property type="match status" value="1"/>
</dbReference>
<keyword evidence="3 6" id="KW-0786">Thiamine pyrophosphate</keyword>
<evidence type="ECO:0000313" key="9">
    <source>
        <dbReference type="Proteomes" id="UP001296943"/>
    </source>
</evidence>
<dbReference type="InterPro" id="IPR005475">
    <property type="entry name" value="Transketolase-like_Pyr-bd"/>
</dbReference>
<dbReference type="CDD" id="cd02016">
    <property type="entry name" value="TPP_E1_OGDC_like"/>
    <property type="match status" value="1"/>
</dbReference>
<dbReference type="NCBIfam" id="NF006914">
    <property type="entry name" value="PRK09404.1"/>
    <property type="match status" value="1"/>
</dbReference>
<protein>
    <recommendedName>
        <fullName evidence="6">2-oxoglutarate dehydrogenase E1 component</fullName>
        <ecNumber evidence="6">1.2.4.2</ecNumber>
    </recommendedName>
    <alternativeName>
        <fullName evidence="6">Alpha-ketoglutarate dehydrogenase</fullName>
    </alternativeName>
</protein>
<dbReference type="Gene3D" id="3.40.50.11610">
    <property type="entry name" value="Multifunctional 2-oxoglutarate metabolism enzyme, C-terminal domain"/>
    <property type="match status" value="1"/>
</dbReference>